<proteinExistence type="predicted"/>
<dbReference type="InterPro" id="IPR013325">
    <property type="entry name" value="RNA_pol_sigma_r2"/>
</dbReference>
<evidence type="ECO:0008006" key="3">
    <source>
        <dbReference type="Google" id="ProtNLM"/>
    </source>
</evidence>
<dbReference type="Gene3D" id="1.10.1740.10">
    <property type="match status" value="1"/>
</dbReference>
<dbReference type="GO" id="GO:0006352">
    <property type="term" value="P:DNA-templated transcription initiation"/>
    <property type="evidence" value="ECO:0007669"/>
    <property type="project" value="InterPro"/>
</dbReference>
<dbReference type="SUPFAM" id="SSF88946">
    <property type="entry name" value="Sigma2 domain of RNA polymerase sigma factors"/>
    <property type="match status" value="1"/>
</dbReference>
<feature type="non-terminal residue" evidence="1">
    <location>
        <position position="86"/>
    </location>
</feature>
<name>A0A388TEZ8_TERA1</name>
<organism evidence="1 2">
    <name type="scientific">Termititenax aidoneus</name>
    <dbReference type="NCBI Taxonomy" id="2218524"/>
    <lineage>
        <taxon>Bacteria</taxon>
        <taxon>Bacillati</taxon>
        <taxon>Candidatus Margulisiibacteriota</taxon>
        <taxon>Candidatus Termititenacia</taxon>
        <taxon>Candidatus Termititenacales</taxon>
        <taxon>Candidatus Termititenacaceae</taxon>
        <taxon>Candidatus Termititenax</taxon>
    </lineage>
</organism>
<reference evidence="1 2" key="1">
    <citation type="journal article" date="2019" name="ISME J.">
        <title>Genome analyses of uncultured TG2/ZB3 bacteria in 'Margulisbacteria' specifically attached to ectosymbiotic spirochetes of protists in the termite gut.</title>
        <authorList>
            <person name="Utami Y.D."/>
            <person name="Kuwahara H."/>
            <person name="Igai K."/>
            <person name="Murakami T."/>
            <person name="Sugaya K."/>
            <person name="Morikawa T."/>
            <person name="Nagura Y."/>
            <person name="Yuki M."/>
            <person name="Deevong P."/>
            <person name="Inoue T."/>
            <person name="Kihara K."/>
            <person name="Lo N."/>
            <person name="Yamada A."/>
            <person name="Ohkuma M."/>
            <person name="Hongoh Y."/>
        </authorList>
    </citation>
    <scope>NUCLEOTIDE SEQUENCE [LARGE SCALE GENOMIC DNA]</scope>
    <source>
        <strain evidence="1">NkOx7-01</strain>
    </source>
</reference>
<accession>A0A388TEZ8</accession>
<keyword evidence="2" id="KW-1185">Reference proteome</keyword>
<sequence length="86" mass="10437">MEKELTELEIVVRAKNGDQRALNFLWLKYRKSMANVFFSLLKTREERESEAADVFMHYVKELFDPEKKENQKENWTFFSYLYSGMI</sequence>
<dbReference type="AlphaFoldDB" id="A0A388TEZ8"/>
<evidence type="ECO:0000313" key="1">
    <source>
        <dbReference type="EMBL" id="GBR75261.1"/>
    </source>
</evidence>
<dbReference type="GO" id="GO:0003700">
    <property type="term" value="F:DNA-binding transcription factor activity"/>
    <property type="evidence" value="ECO:0007669"/>
    <property type="project" value="InterPro"/>
</dbReference>
<evidence type="ECO:0000313" key="2">
    <source>
        <dbReference type="Proteomes" id="UP000269352"/>
    </source>
</evidence>
<dbReference type="Proteomes" id="UP000269352">
    <property type="component" value="Unassembled WGS sequence"/>
</dbReference>
<gene>
    <name evidence="1" type="ORF">NO1_2274</name>
</gene>
<dbReference type="EMBL" id="BGZN01000216">
    <property type="protein sequence ID" value="GBR75261.1"/>
    <property type="molecule type" value="Genomic_DNA"/>
</dbReference>
<comment type="caution">
    <text evidence="1">The sequence shown here is derived from an EMBL/GenBank/DDBJ whole genome shotgun (WGS) entry which is preliminary data.</text>
</comment>
<protein>
    <recommendedName>
        <fullName evidence="3">RNA polymerase sigma-70 region 2 domain-containing protein</fullName>
    </recommendedName>
</protein>